<evidence type="ECO:0000313" key="4">
    <source>
        <dbReference type="EMBL" id="MBB5351610.1"/>
    </source>
</evidence>
<evidence type="ECO:0000256" key="1">
    <source>
        <dbReference type="SAM" id="Coils"/>
    </source>
</evidence>
<feature type="compositionally biased region" description="Low complexity" evidence="2">
    <location>
        <begin position="415"/>
        <end position="425"/>
    </location>
</feature>
<keyword evidence="3" id="KW-0472">Membrane</keyword>
<organism evidence="4 5">
    <name type="scientific">Haloferula luteola</name>
    <dbReference type="NCBI Taxonomy" id="595692"/>
    <lineage>
        <taxon>Bacteria</taxon>
        <taxon>Pseudomonadati</taxon>
        <taxon>Verrucomicrobiota</taxon>
        <taxon>Verrucomicrobiia</taxon>
        <taxon>Verrucomicrobiales</taxon>
        <taxon>Verrucomicrobiaceae</taxon>
        <taxon>Haloferula</taxon>
    </lineage>
</organism>
<keyword evidence="1" id="KW-0175">Coiled coil</keyword>
<dbReference type="Proteomes" id="UP000557717">
    <property type="component" value="Unassembled WGS sequence"/>
</dbReference>
<dbReference type="RefSeq" id="WP_184017927.1">
    <property type="nucleotide sequence ID" value="NZ_JACHFD010000007.1"/>
</dbReference>
<comment type="caution">
    <text evidence="4">The sequence shown here is derived from an EMBL/GenBank/DDBJ whole genome shotgun (WGS) entry which is preliminary data.</text>
</comment>
<evidence type="ECO:0000256" key="2">
    <source>
        <dbReference type="SAM" id="MobiDB-lite"/>
    </source>
</evidence>
<reference evidence="4 5" key="1">
    <citation type="submission" date="2020-08" db="EMBL/GenBank/DDBJ databases">
        <title>Genomic Encyclopedia of Type Strains, Phase IV (KMG-IV): sequencing the most valuable type-strain genomes for metagenomic binning, comparative biology and taxonomic classification.</title>
        <authorList>
            <person name="Goeker M."/>
        </authorList>
    </citation>
    <scope>NUCLEOTIDE SEQUENCE [LARGE SCALE GENOMIC DNA]</scope>
    <source>
        <strain evidence="4 5">YC6886</strain>
    </source>
</reference>
<evidence type="ECO:0000313" key="5">
    <source>
        <dbReference type="Proteomes" id="UP000557717"/>
    </source>
</evidence>
<proteinExistence type="predicted"/>
<feature type="compositionally biased region" description="Gly residues" evidence="2">
    <location>
        <begin position="341"/>
        <end position="372"/>
    </location>
</feature>
<dbReference type="EMBL" id="JACHFD010000007">
    <property type="protein sequence ID" value="MBB5351610.1"/>
    <property type="molecule type" value="Genomic_DNA"/>
</dbReference>
<name>A0A840VCG5_9BACT</name>
<accession>A0A840VCG5</accession>
<feature type="region of interest" description="Disordered" evidence="2">
    <location>
        <begin position="400"/>
        <end position="439"/>
    </location>
</feature>
<keyword evidence="3" id="KW-0812">Transmembrane</keyword>
<dbReference type="AlphaFoldDB" id="A0A840VCG5"/>
<sequence>MSEESKSLQDQWLRAAARTSRKINLGWWLQALSAPLVIGSGIATLSLLWLRRHWPAVESPVWWASSVGWVLLLAIVAWWTARRRFESPHHALVRIEDTMSLRNALTTARCGVGRWPALPPQIDAGLSWNWTRVTAPPLAALALLLAGHWIPVSALPGADSTPPEAPLAWENIQADLDRLDQEDVIDEDYIEEMEKKLEALREKDPDEWFDHASLEATDALERQHQSELERLSREATQADHALANLEQGAGKLSTQRKDELLQQFDNALQGLQSGALKPNSELLDQLQQLDPSQLGQLTEEQMRQLRENLQKTAAAAKSGQCEGSSGQGEEWMDELMAGNQPGQGEGPIGPDGSGSGSGGVSRGPGEAGGVLGNEGPSIKTGALETLQAMDLSRTLPGDLLELQNGQHEVDDSATAPQAGGSVSQAGAGGDRVWRESLDPDEQRALKKFFE</sequence>
<keyword evidence="5" id="KW-1185">Reference proteome</keyword>
<keyword evidence="3" id="KW-1133">Transmembrane helix</keyword>
<feature type="region of interest" description="Disordered" evidence="2">
    <location>
        <begin position="336"/>
        <end position="378"/>
    </location>
</feature>
<feature type="transmembrane region" description="Helical" evidence="3">
    <location>
        <begin position="27"/>
        <end position="49"/>
    </location>
</feature>
<feature type="transmembrane region" description="Helical" evidence="3">
    <location>
        <begin position="61"/>
        <end position="81"/>
    </location>
</feature>
<evidence type="ECO:0000256" key="3">
    <source>
        <dbReference type="SAM" id="Phobius"/>
    </source>
</evidence>
<gene>
    <name evidence="4" type="ORF">HNR46_001847</name>
</gene>
<protein>
    <submittedName>
        <fullName evidence="4">RNA polymerase-binding transcription factor DksA</fullName>
    </submittedName>
</protein>
<feature type="coiled-coil region" evidence="1">
    <location>
        <begin position="214"/>
        <end position="248"/>
    </location>
</feature>